<dbReference type="PANTHER" id="PTHR43201:SF5">
    <property type="entry name" value="MEDIUM-CHAIN ACYL-COA LIGASE ACSF2, MITOCHONDRIAL"/>
    <property type="match status" value="1"/>
</dbReference>
<dbReference type="SUPFAM" id="SSF56801">
    <property type="entry name" value="Acetyl-CoA synthetase-like"/>
    <property type="match status" value="1"/>
</dbReference>
<dbReference type="EMBL" id="JBHTLY010000007">
    <property type="protein sequence ID" value="MFD1203006.1"/>
    <property type="molecule type" value="Genomic_DNA"/>
</dbReference>
<dbReference type="InterPro" id="IPR042099">
    <property type="entry name" value="ANL_N_sf"/>
</dbReference>
<keyword evidence="6" id="KW-1185">Reference proteome</keyword>
<dbReference type="RefSeq" id="WP_343960779.1">
    <property type="nucleotide sequence ID" value="NZ_BAAAKZ010000009.1"/>
</dbReference>
<keyword evidence="2" id="KW-0436">Ligase</keyword>
<evidence type="ECO:0000256" key="1">
    <source>
        <dbReference type="ARBA" id="ARBA00006432"/>
    </source>
</evidence>
<name>A0ABW3TQJ4_9MICO</name>
<dbReference type="InterPro" id="IPR045851">
    <property type="entry name" value="AMP-bd_C_sf"/>
</dbReference>
<feature type="domain" description="AMP-dependent synthetase/ligase" evidence="3">
    <location>
        <begin position="26"/>
        <end position="398"/>
    </location>
</feature>
<evidence type="ECO:0000313" key="5">
    <source>
        <dbReference type="EMBL" id="MFD1203006.1"/>
    </source>
</evidence>
<sequence length="553" mass="59841">MKPATSTVDPFDLNIATRNTVGDMLTRTADVSPERVAVVDGDRRITYAEFEHDAEAIARGIIELDGAPEQGHPIAVFMPNGYEFLATYFGIAKSGRVVLPINYGQTPQEIAWILGDAEARHAVVHETLLPIVRGALAAGAQLDTIVVHRVSEEEIAVDGARVVDLASLRATEVDGELRIIIASDDVVQCLYTSGTTAAPKSALATHNAVVTGVMNNALTVGESWVRRPPTVLVVLPLFHVTALNTLTKPVLAVGGTIVLHNGFNPAAVLDTMEAERVTMFTGLPMMWAAMIAEFTRQARDLSSIDTAMYAMAQMPERVLAGMDVMMPNALKLLGSGQTEVIPATTYQRPEHRHTKNASWGMSATTVRTRIMDENGNILPPGEVGEIVYRGPHVTAGYWKRSDANEAAFKHGWFHSGDIGHIDEEGVIWFTDRSKDIIKSGGENVSSMKVERTMASAPGVVECCVVATPHEYWGEAVTLVAVVDSLPEASEVDETAFRLAQQALAGDLIAYAKEHLAKFEVPKRVEFIAELPKTTTGKVRKNVVRDLVTGSTSE</sequence>
<dbReference type="InterPro" id="IPR025110">
    <property type="entry name" value="AMP-bd_C"/>
</dbReference>
<comment type="caution">
    <text evidence="5">The sequence shown here is derived from an EMBL/GenBank/DDBJ whole genome shotgun (WGS) entry which is preliminary data.</text>
</comment>
<dbReference type="Gene3D" id="3.30.300.30">
    <property type="match status" value="1"/>
</dbReference>
<dbReference type="Pfam" id="PF00501">
    <property type="entry name" value="AMP-binding"/>
    <property type="match status" value="1"/>
</dbReference>
<dbReference type="PANTHER" id="PTHR43201">
    <property type="entry name" value="ACYL-COA SYNTHETASE"/>
    <property type="match status" value="1"/>
</dbReference>
<gene>
    <name evidence="5" type="ORF">ACFQ3U_13985</name>
</gene>
<feature type="domain" description="AMP-binding enzyme C-terminal" evidence="4">
    <location>
        <begin position="448"/>
        <end position="537"/>
    </location>
</feature>
<evidence type="ECO:0000313" key="6">
    <source>
        <dbReference type="Proteomes" id="UP001597181"/>
    </source>
</evidence>
<evidence type="ECO:0000256" key="2">
    <source>
        <dbReference type="ARBA" id="ARBA00022598"/>
    </source>
</evidence>
<dbReference type="Pfam" id="PF13193">
    <property type="entry name" value="AMP-binding_C"/>
    <property type="match status" value="1"/>
</dbReference>
<dbReference type="Gene3D" id="3.40.50.12780">
    <property type="entry name" value="N-terminal domain of ligase-like"/>
    <property type="match status" value="1"/>
</dbReference>
<proteinExistence type="inferred from homology"/>
<dbReference type="Proteomes" id="UP001597181">
    <property type="component" value="Unassembled WGS sequence"/>
</dbReference>
<organism evidence="5 6">
    <name type="scientific">Leucobacter albus</name>
    <dbReference type="NCBI Taxonomy" id="272210"/>
    <lineage>
        <taxon>Bacteria</taxon>
        <taxon>Bacillati</taxon>
        <taxon>Actinomycetota</taxon>
        <taxon>Actinomycetes</taxon>
        <taxon>Micrococcales</taxon>
        <taxon>Microbacteriaceae</taxon>
        <taxon>Leucobacter</taxon>
    </lineage>
</organism>
<evidence type="ECO:0000259" key="4">
    <source>
        <dbReference type="Pfam" id="PF13193"/>
    </source>
</evidence>
<dbReference type="InterPro" id="IPR000873">
    <property type="entry name" value="AMP-dep_synth/lig_dom"/>
</dbReference>
<accession>A0ABW3TQJ4</accession>
<protein>
    <submittedName>
        <fullName evidence="5">Class I adenylate-forming enzyme family protein</fullName>
    </submittedName>
</protein>
<comment type="similarity">
    <text evidence="1">Belongs to the ATP-dependent AMP-binding enzyme family.</text>
</comment>
<evidence type="ECO:0000259" key="3">
    <source>
        <dbReference type="Pfam" id="PF00501"/>
    </source>
</evidence>
<reference evidence="6" key="1">
    <citation type="journal article" date="2019" name="Int. J. Syst. Evol. Microbiol.">
        <title>The Global Catalogue of Microorganisms (GCM) 10K type strain sequencing project: providing services to taxonomists for standard genome sequencing and annotation.</title>
        <authorList>
            <consortium name="The Broad Institute Genomics Platform"/>
            <consortium name="The Broad Institute Genome Sequencing Center for Infectious Disease"/>
            <person name="Wu L."/>
            <person name="Ma J."/>
        </authorList>
    </citation>
    <scope>NUCLEOTIDE SEQUENCE [LARGE SCALE GENOMIC DNA]</scope>
    <source>
        <strain evidence="6">CCUG 50213</strain>
    </source>
</reference>